<keyword evidence="2" id="KW-0479">Metal-binding</keyword>
<dbReference type="PANTHER" id="PTHR42978:SF3">
    <property type="entry name" value="BLR3078 PROTEIN"/>
    <property type="match status" value="1"/>
</dbReference>
<dbReference type="SMART" id="SM00849">
    <property type="entry name" value="Lactamase_B"/>
    <property type="match status" value="1"/>
</dbReference>
<dbReference type="EMBL" id="UOEE01000135">
    <property type="protein sequence ID" value="VAV92000.1"/>
    <property type="molecule type" value="Genomic_DNA"/>
</dbReference>
<keyword evidence="3 6" id="KW-0378">Hydrolase</keyword>
<organism evidence="6">
    <name type="scientific">hydrothermal vent metagenome</name>
    <dbReference type="NCBI Taxonomy" id="652676"/>
    <lineage>
        <taxon>unclassified sequences</taxon>
        <taxon>metagenomes</taxon>
        <taxon>ecological metagenomes</taxon>
    </lineage>
</organism>
<evidence type="ECO:0000313" key="6">
    <source>
        <dbReference type="EMBL" id="VAV92000.1"/>
    </source>
</evidence>
<keyword evidence="4" id="KW-0862">Zinc</keyword>
<name>A0A3B0RG97_9ZZZZ</name>
<evidence type="ECO:0000256" key="2">
    <source>
        <dbReference type="ARBA" id="ARBA00022723"/>
    </source>
</evidence>
<proteinExistence type="inferred from homology"/>
<dbReference type="InterPro" id="IPR051013">
    <property type="entry name" value="MBL_superfamily_lactonases"/>
</dbReference>
<dbReference type="InterPro" id="IPR001279">
    <property type="entry name" value="Metallo-B-lactamas"/>
</dbReference>
<evidence type="ECO:0000256" key="4">
    <source>
        <dbReference type="ARBA" id="ARBA00022833"/>
    </source>
</evidence>
<dbReference type="InterPro" id="IPR036866">
    <property type="entry name" value="RibonucZ/Hydroxyglut_hydro"/>
</dbReference>
<evidence type="ECO:0000256" key="1">
    <source>
        <dbReference type="ARBA" id="ARBA00007749"/>
    </source>
</evidence>
<protein>
    <submittedName>
        <fullName evidence="6">MBL-fold metallo-hydrolase superfamily</fullName>
    </submittedName>
</protein>
<dbReference type="AlphaFoldDB" id="A0A3B0RG97"/>
<comment type="similarity">
    <text evidence="1">Belongs to the metallo-beta-lactamase superfamily.</text>
</comment>
<gene>
    <name evidence="6" type="ORF">MNBD_ALPHA06-2046</name>
</gene>
<feature type="domain" description="Metallo-beta-lactamase" evidence="5">
    <location>
        <begin position="59"/>
        <end position="264"/>
    </location>
</feature>
<evidence type="ECO:0000259" key="5">
    <source>
        <dbReference type="SMART" id="SM00849"/>
    </source>
</evidence>
<dbReference type="GO" id="GO:0016787">
    <property type="term" value="F:hydrolase activity"/>
    <property type="evidence" value="ECO:0007669"/>
    <property type="project" value="UniProtKB-KW"/>
</dbReference>
<evidence type="ECO:0000256" key="3">
    <source>
        <dbReference type="ARBA" id="ARBA00022801"/>
    </source>
</evidence>
<dbReference type="Pfam" id="PF00753">
    <property type="entry name" value="Lactamase_B"/>
    <property type="match status" value="1"/>
</dbReference>
<sequence length="280" mass="30592">MSLKLVALLGVTMVLNACSPSRQTPALKLYTLSCGEIDISNLADFSDDGSYDNKARVFADSCYLIRHPKGDLMWDAGLPDALAQTPDGVVNGVFHVTVPRTLQSQLQALDVAPNDIEFFAMSHSHFDHTGNANMFANGPTWIVDAAEHDWMFGEGPKLGATQLDSYAQLKDITATKITEDYDVFGDGSVQIIRTPGHTPGHLSLLLKLPKTGNILLTGDMYHMPESREFRRVPVFNTSKAQTLASMDKFEALAKTQNARIIIQHAQADIATLPAFPAFAE</sequence>
<dbReference type="GO" id="GO:0046872">
    <property type="term" value="F:metal ion binding"/>
    <property type="evidence" value="ECO:0007669"/>
    <property type="project" value="UniProtKB-KW"/>
</dbReference>
<dbReference type="Gene3D" id="3.60.15.10">
    <property type="entry name" value="Ribonuclease Z/Hydroxyacylglutathione hydrolase-like"/>
    <property type="match status" value="1"/>
</dbReference>
<dbReference type="PANTHER" id="PTHR42978">
    <property type="entry name" value="QUORUM-QUENCHING LACTONASE YTNP-RELATED-RELATED"/>
    <property type="match status" value="1"/>
</dbReference>
<dbReference type="SUPFAM" id="SSF56281">
    <property type="entry name" value="Metallo-hydrolase/oxidoreductase"/>
    <property type="match status" value="1"/>
</dbReference>
<reference evidence="6" key="1">
    <citation type="submission" date="2018-06" db="EMBL/GenBank/DDBJ databases">
        <authorList>
            <person name="Zhirakovskaya E."/>
        </authorList>
    </citation>
    <scope>NUCLEOTIDE SEQUENCE</scope>
</reference>
<dbReference type="CDD" id="cd07729">
    <property type="entry name" value="AHL_lactonase_MBL-fold"/>
    <property type="match status" value="1"/>
</dbReference>
<accession>A0A3B0RG97</accession>